<evidence type="ECO:0000256" key="2">
    <source>
        <dbReference type="ARBA" id="ARBA00022714"/>
    </source>
</evidence>
<dbReference type="InterPro" id="IPR002023">
    <property type="entry name" value="NuoE-like"/>
</dbReference>
<evidence type="ECO:0000313" key="7">
    <source>
        <dbReference type="EMBL" id="MCW1913880.1"/>
    </source>
</evidence>
<gene>
    <name evidence="7" type="ORF">OJ996_09860</name>
</gene>
<dbReference type="InterPro" id="IPR042128">
    <property type="entry name" value="NuoE_dom"/>
</dbReference>
<keyword evidence="3" id="KW-0479">Metal-binding</keyword>
<sequence>MSHSILEENVASHETPGSKFFPAFLPTPALEAEAEKRLAQFPDDQKRSAVLPLLHFIQHHHGFISAEAIDWTAERLGIAPIKVLEVVTFYPGFRQSAPGKFHIRVCRTLSCAMGGSHELMEKLCELTGIDRSEADAHHHPVTVSPCGKWSVEFAECLASCGTAPVCLVNDDFHEAVSADKAEELLGKYPD</sequence>
<comment type="similarity">
    <text evidence="1">Belongs to the complex I 24 kDa subunit family.</text>
</comment>
<keyword evidence="8" id="KW-1185">Reference proteome</keyword>
<comment type="caution">
    <text evidence="7">The sequence shown here is derived from an EMBL/GenBank/DDBJ whole genome shotgun (WGS) entry which is preliminary data.</text>
</comment>
<dbReference type="Pfam" id="PF01257">
    <property type="entry name" value="2Fe-2S_thioredx"/>
    <property type="match status" value="1"/>
</dbReference>
<evidence type="ECO:0000256" key="6">
    <source>
        <dbReference type="ARBA" id="ARBA00034078"/>
    </source>
</evidence>
<dbReference type="InterPro" id="IPR041921">
    <property type="entry name" value="NuoE_N"/>
</dbReference>
<proteinExistence type="inferred from homology"/>
<organism evidence="7 8">
    <name type="scientific">Luteolibacter rhizosphaerae</name>
    <dbReference type="NCBI Taxonomy" id="2989719"/>
    <lineage>
        <taxon>Bacteria</taxon>
        <taxon>Pseudomonadati</taxon>
        <taxon>Verrucomicrobiota</taxon>
        <taxon>Verrucomicrobiia</taxon>
        <taxon>Verrucomicrobiales</taxon>
        <taxon>Verrucomicrobiaceae</taxon>
        <taxon>Luteolibacter</taxon>
    </lineage>
</organism>
<evidence type="ECO:0000313" key="8">
    <source>
        <dbReference type="Proteomes" id="UP001165653"/>
    </source>
</evidence>
<evidence type="ECO:0000256" key="4">
    <source>
        <dbReference type="ARBA" id="ARBA00023004"/>
    </source>
</evidence>
<dbReference type="PIRSF" id="PIRSF000216">
    <property type="entry name" value="NADH_DH_24kDa"/>
    <property type="match status" value="1"/>
</dbReference>
<dbReference type="SUPFAM" id="SSF52833">
    <property type="entry name" value="Thioredoxin-like"/>
    <property type="match status" value="1"/>
</dbReference>
<dbReference type="CDD" id="cd03064">
    <property type="entry name" value="TRX_Fd_NuoE"/>
    <property type="match status" value="1"/>
</dbReference>
<dbReference type="Gene3D" id="1.10.10.1590">
    <property type="entry name" value="NADH-quinone oxidoreductase subunit E"/>
    <property type="match status" value="1"/>
</dbReference>
<accession>A0ABT3G3U7</accession>
<dbReference type="RefSeq" id="WP_264513381.1">
    <property type="nucleotide sequence ID" value="NZ_JAPDDR010000004.1"/>
</dbReference>
<reference evidence="7" key="1">
    <citation type="submission" date="2022-10" db="EMBL/GenBank/DDBJ databases">
        <title>Luteolibacter sp. GHJ8, whole genome shotgun sequencing project.</title>
        <authorList>
            <person name="Zhao G."/>
            <person name="Shen L."/>
        </authorList>
    </citation>
    <scope>NUCLEOTIDE SEQUENCE</scope>
    <source>
        <strain evidence="7">GHJ8</strain>
    </source>
</reference>
<keyword evidence="4" id="KW-0408">Iron</keyword>
<keyword evidence="2" id="KW-0001">2Fe-2S</keyword>
<evidence type="ECO:0000256" key="1">
    <source>
        <dbReference type="ARBA" id="ARBA00010643"/>
    </source>
</evidence>
<protein>
    <submittedName>
        <fullName evidence="7">NAD(P)H-dependent oxidoreductase subunit E</fullName>
    </submittedName>
</protein>
<evidence type="ECO:0000256" key="3">
    <source>
        <dbReference type="ARBA" id="ARBA00022723"/>
    </source>
</evidence>
<dbReference type="PANTHER" id="PTHR10371">
    <property type="entry name" value="NADH DEHYDROGENASE UBIQUINONE FLAVOPROTEIN 2, MITOCHONDRIAL"/>
    <property type="match status" value="1"/>
</dbReference>
<comment type="cofactor">
    <cofactor evidence="6">
        <name>[2Fe-2S] cluster</name>
        <dbReference type="ChEBI" id="CHEBI:190135"/>
    </cofactor>
</comment>
<dbReference type="PANTHER" id="PTHR10371:SF3">
    <property type="entry name" value="NADH DEHYDROGENASE [UBIQUINONE] FLAVOPROTEIN 2, MITOCHONDRIAL"/>
    <property type="match status" value="1"/>
</dbReference>
<dbReference type="Proteomes" id="UP001165653">
    <property type="component" value="Unassembled WGS sequence"/>
</dbReference>
<evidence type="ECO:0000256" key="5">
    <source>
        <dbReference type="ARBA" id="ARBA00023014"/>
    </source>
</evidence>
<name>A0ABT3G3U7_9BACT</name>
<dbReference type="Gene3D" id="3.40.30.10">
    <property type="entry name" value="Glutaredoxin"/>
    <property type="match status" value="1"/>
</dbReference>
<dbReference type="InterPro" id="IPR036249">
    <property type="entry name" value="Thioredoxin-like_sf"/>
</dbReference>
<keyword evidence="5" id="KW-0411">Iron-sulfur</keyword>
<dbReference type="EMBL" id="JAPDDR010000004">
    <property type="protein sequence ID" value="MCW1913880.1"/>
    <property type="molecule type" value="Genomic_DNA"/>
</dbReference>